<reference evidence="1 2" key="1">
    <citation type="journal article" date="2018" name="Front. Plant Sci.">
        <title>Red Clover (Trifolium pratense) and Zigzag Clover (T. medium) - A Picture of Genomic Similarities and Differences.</title>
        <authorList>
            <person name="Dluhosova J."/>
            <person name="Istvanek J."/>
            <person name="Nedelnik J."/>
            <person name="Repkova J."/>
        </authorList>
    </citation>
    <scope>NUCLEOTIDE SEQUENCE [LARGE SCALE GENOMIC DNA]</scope>
    <source>
        <strain evidence="2">cv. 10/8</strain>
        <tissue evidence="1">Leaf</tissue>
    </source>
</reference>
<evidence type="ECO:0000313" key="2">
    <source>
        <dbReference type="Proteomes" id="UP000265520"/>
    </source>
</evidence>
<evidence type="ECO:0000313" key="1">
    <source>
        <dbReference type="EMBL" id="MCI63838.1"/>
    </source>
</evidence>
<accession>A0A392TSD9</accession>
<keyword evidence="2" id="KW-1185">Reference proteome</keyword>
<dbReference type="Proteomes" id="UP000265520">
    <property type="component" value="Unassembled WGS sequence"/>
</dbReference>
<sequence>PNVSVTTVPSEQTEGRRYEILVTLLCSREGRQLLICCFSPDSVTST</sequence>
<organism evidence="1 2">
    <name type="scientific">Trifolium medium</name>
    <dbReference type="NCBI Taxonomy" id="97028"/>
    <lineage>
        <taxon>Eukaryota</taxon>
        <taxon>Viridiplantae</taxon>
        <taxon>Streptophyta</taxon>
        <taxon>Embryophyta</taxon>
        <taxon>Tracheophyta</taxon>
        <taxon>Spermatophyta</taxon>
        <taxon>Magnoliopsida</taxon>
        <taxon>eudicotyledons</taxon>
        <taxon>Gunneridae</taxon>
        <taxon>Pentapetalae</taxon>
        <taxon>rosids</taxon>
        <taxon>fabids</taxon>
        <taxon>Fabales</taxon>
        <taxon>Fabaceae</taxon>
        <taxon>Papilionoideae</taxon>
        <taxon>50 kb inversion clade</taxon>
        <taxon>NPAAA clade</taxon>
        <taxon>Hologalegina</taxon>
        <taxon>IRL clade</taxon>
        <taxon>Trifolieae</taxon>
        <taxon>Trifolium</taxon>
    </lineage>
</organism>
<protein>
    <submittedName>
        <fullName evidence="1">Uncharacterized protein</fullName>
    </submittedName>
</protein>
<comment type="caution">
    <text evidence="1">The sequence shown here is derived from an EMBL/GenBank/DDBJ whole genome shotgun (WGS) entry which is preliminary data.</text>
</comment>
<dbReference type="AlphaFoldDB" id="A0A392TSD9"/>
<feature type="non-terminal residue" evidence="1">
    <location>
        <position position="1"/>
    </location>
</feature>
<proteinExistence type="predicted"/>
<name>A0A392TSD9_9FABA</name>
<dbReference type="EMBL" id="LXQA010644569">
    <property type="protein sequence ID" value="MCI63838.1"/>
    <property type="molecule type" value="Genomic_DNA"/>
</dbReference>